<dbReference type="GO" id="GO:0032259">
    <property type="term" value="P:methylation"/>
    <property type="evidence" value="ECO:0007669"/>
    <property type="project" value="UniProtKB-KW"/>
</dbReference>
<dbReference type="Pfam" id="PF13649">
    <property type="entry name" value="Methyltransf_25"/>
    <property type="match status" value="1"/>
</dbReference>
<dbReference type="InterPro" id="IPR041698">
    <property type="entry name" value="Methyltransf_25"/>
</dbReference>
<dbReference type="GO" id="GO:0008168">
    <property type="term" value="F:methyltransferase activity"/>
    <property type="evidence" value="ECO:0007669"/>
    <property type="project" value="UniProtKB-KW"/>
</dbReference>
<sequence>MPHLDHWLSTLPLPARVLDVGCGTGGASRLFLERGCLVVGVDINRAAIEGLSREFCKARAAEFHVRDVASPSGFELADTRFDGAICQLVASVVGDASDRVQLLKNIHEALSPKGKLSISFSGLSDDINPSYADLYVTDLPYTGEYGTLSSR</sequence>
<protein>
    <submittedName>
        <fullName evidence="3">Class I SAM-dependent methyltransferase</fullName>
        <ecNumber evidence="3">2.1.-.-</ecNumber>
    </submittedName>
</protein>
<reference evidence="3 4" key="1">
    <citation type="submission" date="2023-10" db="EMBL/GenBank/DDBJ databases">
        <title>Novel methanotroph of the genus Methylocapsa from a subarctic wetland.</title>
        <authorList>
            <person name="Belova S.E."/>
            <person name="Oshkin I.Y."/>
            <person name="Miroshnikov K."/>
            <person name="Dedysh S.N."/>
        </authorList>
    </citation>
    <scope>NUCLEOTIDE SEQUENCE [LARGE SCALE GENOMIC DNA]</scope>
    <source>
        <strain evidence="3 4">RX1</strain>
    </source>
</reference>
<accession>A0ABZ0HTI4</accession>
<evidence type="ECO:0000313" key="3">
    <source>
        <dbReference type="EMBL" id="WOJ89988.1"/>
    </source>
</evidence>
<dbReference type="PANTHER" id="PTHR43861">
    <property type="entry name" value="TRANS-ACONITATE 2-METHYLTRANSFERASE-RELATED"/>
    <property type="match status" value="1"/>
</dbReference>
<proteinExistence type="predicted"/>
<keyword evidence="4" id="KW-1185">Reference proteome</keyword>
<evidence type="ECO:0000256" key="1">
    <source>
        <dbReference type="ARBA" id="ARBA00022679"/>
    </source>
</evidence>
<evidence type="ECO:0000259" key="2">
    <source>
        <dbReference type="Pfam" id="PF13649"/>
    </source>
</evidence>
<name>A0ABZ0HTI4_9HYPH</name>
<keyword evidence="3" id="KW-0489">Methyltransferase</keyword>
<dbReference type="EC" id="2.1.-.-" evidence="3"/>
<dbReference type="EMBL" id="CP136862">
    <property type="protein sequence ID" value="WOJ89988.1"/>
    <property type="molecule type" value="Genomic_DNA"/>
</dbReference>
<dbReference type="Gene3D" id="3.40.50.150">
    <property type="entry name" value="Vaccinia Virus protein VP39"/>
    <property type="match status" value="1"/>
</dbReference>
<gene>
    <name evidence="3" type="ORF">RZS28_01345</name>
</gene>
<keyword evidence="1 3" id="KW-0808">Transferase</keyword>
<evidence type="ECO:0000313" key="4">
    <source>
        <dbReference type="Proteomes" id="UP001626536"/>
    </source>
</evidence>
<organism evidence="3 4">
    <name type="scientific">Methylocapsa polymorpha</name>
    <dbReference type="NCBI Taxonomy" id="3080828"/>
    <lineage>
        <taxon>Bacteria</taxon>
        <taxon>Pseudomonadati</taxon>
        <taxon>Pseudomonadota</taxon>
        <taxon>Alphaproteobacteria</taxon>
        <taxon>Hyphomicrobiales</taxon>
        <taxon>Beijerinckiaceae</taxon>
        <taxon>Methylocapsa</taxon>
    </lineage>
</organism>
<dbReference type="CDD" id="cd02440">
    <property type="entry name" value="AdoMet_MTases"/>
    <property type="match status" value="1"/>
</dbReference>
<dbReference type="InterPro" id="IPR029063">
    <property type="entry name" value="SAM-dependent_MTases_sf"/>
</dbReference>
<dbReference type="RefSeq" id="WP_407339432.1">
    <property type="nucleotide sequence ID" value="NZ_CP136862.1"/>
</dbReference>
<dbReference type="Proteomes" id="UP001626536">
    <property type="component" value="Chromosome"/>
</dbReference>
<dbReference type="SUPFAM" id="SSF53335">
    <property type="entry name" value="S-adenosyl-L-methionine-dependent methyltransferases"/>
    <property type="match status" value="1"/>
</dbReference>
<feature type="domain" description="Methyltransferase" evidence="2">
    <location>
        <begin position="17"/>
        <end position="114"/>
    </location>
</feature>